<reference evidence="1 2" key="1">
    <citation type="submission" date="2022-10" db="EMBL/GenBank/DDBJ databases">
        <title>Alteromonas sp. chi3 Genome sequencing.</title>
        <authorList>
            <person name="Park S."/>
        </authorList>
    </citation>
    <scope>NUCLEOTIDE SEQUENCE [LARGE SCALE GENOMIC DNA]</scope>
    <source>
        <strain evidence="2">chi3</strain>
    </source>
</reference>
<organism evidence="1 2">
    <name type="scientific">Alteromonas gilva</name>
    <dbReference type="NCBI Taxonomy" id="2987522"/>
    <lineage>
        <taxon>Bacteria</taxon>
        <taxon>Pseudomonadati</taxon>
        <taxon>Pseudomonadota</taxon>
        <taxon>Gammaproteobacteria</taxon>
        <taxon>Alteromonadales</taxon>
        <taxon>Alteromonadaceae</taxon>
        <taxon>Alteromonas/Salinimonas group</taxon>
        <taxon>Alteromonas</taxon>
    </lineage>
</organism>
<protein>
    <submittedName>
        <fullName evidence="1">Uncharacterized protein</fullName>
    </submittedName>
</protein>
<accession>A0ABT5L8K3</accession>
<keyword evidence="2" id="KW-1185">Reference proteome</keyword>
<gene>
    <name evidence="1" type="ORF">OIK42_19355</name>
</gene>
<dbReference type="EMBL" id="JAQQXP010000004">
    <property type="protein sequence ID" value="MDC8832916.1"/>
    <property type="molecule type" value="Genomic_DNA"/>
</dbReference>
<name>A0ABT5L8K3_9ALTE</name>
<comment type="caution">
    <text evidence="1">The sequence shown here is derived from an EMBL/GenBank/DDBJ whole genome shotgun (WGS) entry which is preliminary data.</text>
</comment>
<dbReference type="RefSeq" id="WP_273642816.1">
    <property type="nucleotide sequence ID" value="NZ_JAQQXP010000004.1"/>
</dbReference>
<proteinExistence type="predicted"/>
<evidence type="ECO:0000313" key="2">
    <source>
        <dbReference type="Proteomes" id="UP001218788"/>
    </source>
</evidence>
<dbReference type="Proteomes" id="UP001218788">
    <property type="component" value="Unassembled WGS sequence"/>
</dbReference>
<evidence type="ECO:0000313" key="1">
    <source>
        <dbReference type="EMBL" id="MDC8832916.1"/>
    </source>
</evidence>
<sequence>MEDKDILKLNKLVNQSSEEFGLDMTVEVDSISEPLMLQVGVRGIGVFNFKEKEALLFIHDPALALARKHNVSKSHLLAFYSANNNDLNRCQSLTKKGTRCTRVSNVTVSGISDYVPQKVYLCHQHEERAILSK</sequence>